<dbReference type="RefSeq" id="WP_193178903.1">
    <property type="nucleotide sequence ID" value="NZ_JACVXA010000001.1"/>
</dbReference>
<dbReference type="CDD" id="cd06661">
    <property type="entry name" value="GGCT_like"/>
    <property type="match status" value="1"/>
</dbReference>
<evidence type="ECO:0000259" key="1">
    <source>
        <dbReference type="Pfam" id="PF06094"/>
    </source>
</evidence>
<keyword evidence="3" id="KW-1185">Reference proteome</keyword>
<dbReference type="Gene3D" id="3.10.490.10">
    <property type="entry name" value="Gamma-glutamyl cyclotransferase-like"/>
    <property type="match status" value="1"/>
</dbReference>
<evidence type="ECO:0000313" key="3">
    <source>
        <dbReference type="Proteomes" id="UP000609121"/>
    </source>
</evidence>
<reference evidence="2" key="1">
    <citation type="submission" date="2020-09" db="EMBL/GenBank/DDBJ databases">
        <title>A novel bacterium of genus Mangrovicoccus, isolated from South China Sea.</title>
        <authorList>
            <person name="Huang H."/>
            <person name="Mo K."/>
            <person name="Hu Y."/>
        </authorList>
    </citation>
    <scope>NUCLEOTIDE SEQUENCE</scope>
    <source>
        <strain evidence="2">HB182678</strain>
    </source>
</reference>
<dbReference type="SUPFAM" id="SSF110857">
    <property type="entry name" value="Gamma-glutamyl cyclotransferase-like"/>
    <property type="match status" value="1"/>
</dbReference>
<comment type="caution">
    <text evidence="2">The sequence shown here is derived from an EMBL/GenBank/DDBJ whole genome shotgun (WGS) entry which is preliminary data.</text>
</comment>
<dbReference type="AlphaFoldDB" id="A0A8J6YS86"/>
<dbReference type="InterPro" id="IPR009288">
    <property type="entry name" value="AIG2-like_dom"/>
</dbReference>
<gene>
    <name evidence="2" type="ORF">ICN82_00730</name>
</gene>
<dbReference type="InterPro" id="IPR036568">
    <property type="entry name" value="GGCT-like_sf"/>
</dbReference>
<proteinExistence type="predicted"/>
<evidence type="ECO:0000313" key="2">
    <source>
        <dbReference type="EMBL" id="MBE3636722.1"/>
    </source>
</evidence>
<organism evidence="2 3">
    <name type="scientific">Mangrovicoccus algicola</name>
    <dbReference type="NCBI Taxonomy" id="2771008"/>
    <lineage>
        <taxon>Bacteria</taxon>
        <taxon>Pseudomonadati</taxon>
        <taxon>Pseudomonadota</taxon>
        <taxon>Alphaproteobacteria</taxon>
        <taxon>Rhodobacterales</taxon>
        <taxon>Paracoccaceae</taxon>
        <taxon>Mangrovicoccus</taxon>
    </lineage>
</organism>
<dbReference type="EMBL" id="JACVXA010000001">
    <property type="protein sequence ID" value="MBE3636722.1"/>
    <property type="molecule type" value="Genomic_DNA"/>
</dbReference>
<protein>
    <submittedName>
        <fullName evidence="2">Gamma-glutamylcyclotransferase</fullName>
    </submittedName>
</protein>
<dbReference type="Proteomes" id="UP000609121">
    <property type="component" value="Unassembled WGS sequence"/>
</dbReference>
<feature type="domain" description="Gamma-glutamylcyclotransferase AIG2-like" evidence="1">
    <location>
        <begin position="15"/>
        <end position="109"/>
    </location>
</feature>
<sequence>MTTPPASATALPGWVFGYGSLVNHLTHDSRPLRPARLRGWRREWCLTALRPVAFLSVRPDPGGRIDGLAAEVHPDAWPALDLREHAYDRHAAELETALPGQAAVYAVAPRHRAAGPGGAILLSYLDVVAEGYDHHFGAAGLDAFFATTDGWDRPVADDRAAPLYPRHRDVAAGLRDRVDAHLDRLGLSPCSAEITLAKAAGQF</sequence>
<accession>A0A8J6YS86</accession>
<dbReference type="InterPro" id="IPR013024">
    <property type="entry name" value="GGCT-like"/>
</dbReference>
<dbReference type="Pfam" id="PF06094">
    <property type="entry name" value="GGACT"/>
    <property type="match status" value="1"/>
</dbReference>
<name>A0A8J6YS86_9RHOB</name>